<dbReference type="SMART" id="SM00047">
    <property type="entry name" value="LYZ2"/>
    <property type="match status" value="1"/>
</dbReference>
<dbReference type="InterPro" id="IPR002901">
    <property type="entry name" value="MGlyc_endo_b_GlcNAc-like_dom"/>
</dbReference>
<evidence type="ECO:0000313" key="2">
    <source>
        <dbReference type="Proteomes" id="UP000322726"/>
    </source>
</evidence>
<dbReference type="Proteomes" id="UP000322726">
    <property type="component" value="Chromosome"/>
</dbReference>
<dbReference type="OrthoDB" id="9788155at2"/>
<dbReference type="Pfam" id="PF01832">
    <property type="entry name" value="Glucosaminidase"/>
    <property type="match status" value="1"/>
</dbReference>
<reference evidence="1 2" key="1">
    <citation type="submission" date="2019-09" db="EMBL/GenBank/DDBJ databases">
        <title>Complete genome sequencing of four Arcobacter species reveals a diverse suite of mobile elements.</title>
        <authorList>
            <person name="Miller W.G."/>
            <person name="Yee E."/>
            <person name="Bono J.L."/>
        </authorList>
    </citation>
    <scope>NUCLEOTIDE SEQUENCE [LARGE SCALE GENOMIC DNA]</scope>
    <source>
        <strain evidence="1 2">LMG 26638</strain>
    </source>
</reference>
<reference evidence="1 2" key="3">
    <citation type="submission" date="2019-09" db="EMBL/GenBank/DDBJ databases">
        <title>Taxonomic note: a critical rebuttal of the proposed division of the genus Arcobacter into six genera, emended descriptions of Arcobacter anaerophilus and the genus Arcobacter, and an assessment of genus-level boundaries for Epsilonproteobacteria using in silico genomic comparator tools.</title>
        <authorList>
            <person name="On S.L.W."/>
            <person name="Miller W.G."/>
            <person name="Biggs P."/>
            <person name="Cornelius A."/>
            <person name="Vandamme P."/>
        </authorList>
    </citation>
    <scope>NUCLEOTIDE SEQUENCE [LARGE SCALE GENOMIC DNA]</scope>
    <source>
        <strain evidence="1 2">LMG 26638</strain>
    </source>
</reference>
<dbReference type="PANTHER" id="PTHR40572:SF1">
    <property type="entry name" value="PROTEIN BAX"/>
    <property type="match status" value="1"/>
</dbReference>
<dbReference type="GO" id="GO:0004040">
    <property type="term" value="F:amidase activity"/>
    <property type="evidence" value="ECO:0007669"/>
    <property type="project" value="InterPro"/>
</dbReference>
<organism evidence="1 2">
    <name type="scientific">Malaciobacter pacificus</name>
    <dbReference type="NCBI Taxonomy" id="1080223"/>
    <lineage>
        <taxon>Bacteria</taxon>
        <taxon>Pseudomonadati</taxon>
        <taxon>Campylobacterota</taxon>
        <taxon>Epsilonproteobacteria</taxon>
        <taxon>Campylobacterales</taxon>
        <taxon>Arcobacteraceae</taxon>
        <taxon>Malaciobacter</taxon>
    </lineage>
</organism>
<keyword evidence="2" id="KW-1185">Reference proteome</keyword>
<dbReference type="EMBL" id="CP035928">
    <property type="protein sequence ID" value="QEP33296.1"/>
    <property type="molecule type" value="Genomic_DNA"/>
</dbReference>
<evidence type="ECO:0000313" key="1">
    <source>
        <dbReference type="EMBL" id="QEP33296.1"/>
    </source>
</evidence>
<name>A0A5C2H7U8_9BACT</name>
<dbReference type="PANTHER" id="PTHR40572">
    <property type="entry name" value="PROTEIN BAX"/>
    <property type="match status" value="1"/>
</dbReference>
<gene>
    <name evidence="1" type="ORF">APAC_0126</name>
</gene>
<dbReference type="KEGG" id="apai:APAC_0126"/>
<proteinExistence type="predicted"/>
<dbReference type="Gene3D" id="1.10.530.10">
    <property type="match status" value="1"/>
</dbReference>
<sequence length="253" mass="29808">MINNFIKKFKKLIFTFGILLASDMALAKGMPKEYYNIKNSKESKEYFFDYMYKLIEKENLKILEERDFVKRTLSSNILTLDHSSMEFKKLLEIKKKYKIKKLYTYNEYIKKIDVIPPSQALAQAAVESGWGKSRFIKKANNIFGHWTYNPKIGMVPEKRTPGARHLIRVFSTLEDSISAYMLNLNRNYAYKSFREKRYNLRLKKINPDGLSLSQTMVNYSGIGHDYLSILKNVINSNKLNSYDKKFYMKVNTN</sequence>
<dbReference type="InterPro" id="IPR053195">
    <property type="entry name" value="Bax-like"/>
</dbReference>
<dbReference type="AlphaFoldDB" id="A0A5C2H7U8"/>
<reference evidence="2" key="2">
    <citation type="submission" date="2019-09" db="EMBL/GenBank/DDBJ databases">
        <title>Complete genome sequencing of four Arcobacter species reveals a diverse suite of mobile elements.</title>
        <authorList>
            <person name="On S.L.W."/>
            <person name="Miller W.G."/>
            <person name="Biggs P."/>
            <person name="Cornelius A."/>
            <person name="Vandamme P."/>
        </authorList>
    </citation>
    <scope>NUCLEOTIDE SEQUENCE [LARGE SCALE GENOMIC DNA]</scope>
    <source>
        <strain evidence="2">LMG 26638</strain>
    </source>
</reference>
<accession>A0A5C2H7U8</accession>
<dbReference type="RefSeq" id="WP_130232271.1">
    <property type="nucleotide sequence ID" value="NZ_BMEF01000001.1"/>
</dbReference>
<protein>
    <submittedName>
        <fullName evidence="1">Putative FlgJ-related protein (Bax domain)</fullName>
    </submittedName>
</protein>